<evidence type="ECO:0000256" key="7">
    <source>
        <dbReference type="ARBA" id="ARBA00022989"/>
    </source>
</evidence>
<keyword evidence="3" id="KW-0813">Transport</keyword>
<evidence type="ECO:0000256" key="6">
    <source>
        <dbReference type="ARBA" id="ARBA00022692"/>
    </source>
</evidence>
<comment type="subcellular location">
    <subcellularLocation>
        <location evidence="1">Cell membrane</location>
        <topology evidence="1">Multi-pass membrane protein</topology>
    </subcellularLocation>
</comment>
<dbReference type="PANTHER" id="PTHR10110">
    <property type="entry name" value="SODIUM/HYDROGEN EXCHANGER"/>
    <property type="match status" value="1"/>
</dbReference>
<proteinExistence type="inferred from homology"/>
<feature type="transmembrane region" description="Helical" evidence="12">
    <location>
        <begin position="389"/>
        <end position="409"/>
    </location>
</feature>
<keyword evidence="6 12" id="KW-0812">Transmembrane</keyword>
<keyword evidence="5" id="KW-1003">Cell membrane</keyword>
<evidence type="ECO:0000256" key="8">
    <source>
        <dbReference type="ARBA" id="ARBA00023053"/>
    </source>
</evidence>
<feature type="transmembrane region" description="Helical" evidence="12">
    <location>
        <begin position="321"/>
        <end position="347"/>
    </location>
</feature>
<dbReference type="OrthoDB" id="9774146at2"/>
<feature type="transmembrane region" description="Helical" evidence="12">
    <location>
        <begin position="359"/>
        <end position="377"/>
    </location>
</feature>
<accession>A0A845BER2</accession>
<dbReference type="GO" id="GO:0098719">
    <property type="term" value="P:sodium ion import across plasma membrane"/>
    <property type="evidence" value="ECO:0007669"/>
    <property type="project" value="TreeGrafter"/>
</dbReference>
<dbReference type="Gene3D" id="6.10.140.1330">
    <property type="match status" value="1"/>
</dbReference>
<feature type="transmembrane region" description="Helical" evidence="12">
    <location>
        <begin position="73"/>
        <end position="91"/>
    </location>
</feature>
<comment type="similarity">
    <text evidence="2">Belongs to the monovalent cation:proton antiporter 1 (CPA1) transporter (TC 2.A.36) family.</text>
</comment>
<evidence type="ECO:0000313" key="15">
    <source>
        <dbReference type="Proteomes" id="UP000460715"/>
    </source>
</evidence>
<evidence type="ECO:0000256" key="2">
    <source>
        <dbReference type="ARBA" id="ARBA00007367"/>
    </source>
</evidence>
<feature type="transmembrane region" description="Helical" evidence="12">
    <location>
        <begin position="258"/>
        <end position="275"/>
    </location>
</feature>
<evidence type="ECO:0000256" key="3">
    <source>
        <dbReference type="ARBA" id="ARBA00022448"/>
    </source>
</evidence>
<feature type="transmembrane region" description="Helical" evidence="12">
    <location>
        <begin position="206"/>
        <end position="228"/>
    </location>
</feature>
<feature type="transmembrane region" description="Helical" evidence="12">
    <location>
        <begin position="287"/>
        <end position="309"/>
    </location>
</feature>
<evidence type="ECO:0000259" key="13">
    <source>
        <dbReference type="Pfam" id="PF00999"/>
    </source>
</evidence>
<keyword evidence="10 12" id="KW-0472">Membrane</keyword>
<keyword evidence="7 12" id="KW-1133">Transmembrane helix</keyword>
<keyword evidence="11" id="KW-0739">Sodium transport</keyword>
<feature type="transmembrane region" description="Helical" evidence="12">
    <location>
        <begin position="173"/>
        <end position="194"/>
    </location>
</feature>
<evidence type="ECO:0000256" key="12">
    <source>
        <dbReference type="SAM" id="Phobius"/>
    </source>
</evidence>
<dbReference type="GO" id="GO:0005886">
    <property type="term" value="C:plasma membrane"/>
    <property type="evidence" value="ECO:0007669"/>
    <property type="project" value="UniProtKB-SubCell"/>
</dbReference>
<evidence type="ECO:0000256" key="5">
    <source>
        <dbReference type="ARBA" id="ARBA00022475"/>
    </source>
</evidence>
<feature type="transmembrane region" description="Helical" evidence="12">
    <location>
        <begin position="98"/>
        <end position="123"/>
    </location>
</feature>
<evidence type="ECO:0000256" key="9">
    <source>
        <dbReference type="ARBA" id="ARBA00023065"/>
    </source>
</evidence>
<evidence type="ECO:0000313" key="14">
    <source>
        <dbReference type="EMBL" id="MXP63752.1"/>
    </source>
</evidence>
<dbReference type="GO" id="GO:0015386">
    <property type="term" value="F:potassium:proton antiporter activity"/>
    <property type="evidence" value="ECO:0007669"/>
    <property type="project" value="TreeGrafter"/>
</dbReference>
<reference evidence="14 15" key="1">
    <citation type="submission" date="2019-03" db="EMBL/GenBank/DDBJ databases">
        <title>Roseomonas sp. a novel Roseomonas species isolated from Sea whip Gorgonian.</title>
        <authorList>
            <person name="Li F."/>
            <person name="Pan X."/>
            <person name="Huang S."/>
            <person name="Li Z."/>
            <person name="Meng B."/>
        </authorList>
    </citation>
    <scope>NUCLEOTIDE SEQUENCE [LARGE SCALE GENOMIC DNA]</scope>
    <source>
        <strain evidence="14 15">M0104</strain>
    </source>
</reference>
<organism evidence="14 15">
    <name type="scientific">Teichococcus coralli</name>
    <dbReference type="NCBI Taxonomy" id="2545983"/>
    <lineage>
        <taxon>Bacteria</taxon>
        <taxon>Pseudomonadati</taxon>
        <taxon>Pseudomonadota</taxon>
        <taxon>Alphaproteobacteria</taxon>
        <taxon>Acetobacterales</taxon>
        <taxon>Roseomonadaceae</taxon>
        <taxon>Roseomonas</taxon>
    </lineage>
</organism>
<dbReference type="Pfam" id="PF00999">
    <property type="entry name" value="Na_H_Exchanger"/>
    <property type="match status" value="1"/>
</dbReference>
<dbReference type="AlphaFoldDB" id="A0A845BER2"/>
<dbReference type="Proteomes" id="UP000460715">
    <property type="component" value="Unassembled WGS sequence"/>
</dbReference>
<evidence type="ECO:0000256" key="1">
    <source>
        <dbReference type="ARBA" id="ARBA00004651"/>
    </source>
</evidence>
<sequence length="430" mass="45329">MSPFELISLLLVLTAAFGWMNARLIGLPDTVGLLAMGLAASLLLLATDLLFPATPLYENLTGIIRQVDFQRTVLEGMLAFLLFAGALHVDISALRDRAWVVGCMATLGVLISTLIVGFGFWFLAGLAGVALPLSWAFVFGALISPTDPVAVLSTLKAVRVPQSLELDMTGESLFNDGVGIVAFTIAMAFAAGAGEEAAGPGEVVALLLHEAAGGMLLGLVAGYAAYLAMKQIDNYPIEVLISLALVTGTYALASRLGMSGPLAMVVAGLLIGNRAPQHAISDLTQHYLFSFWTLVDEILNAVLFLLIGLEVLVLRPETLLQWLPVAAILLVLAARFVSVALSVTAMARWKRFVRGTIPVLTWGGLRGGISVALALSIPEVTEKPTILAATYTVVVFTILVQGLTLRPLVKRTVRGPGRGAEPSSHAASGH</sequence>
<keyword evidence="4" id="KW-0050">Antiport</keyword>
<feature type="transmembrane region" description="Helical" evidence="12">
    <location>
        <begin position="31"/>
        <end position="53"/>
    </location>
</feature>
<dbReference type="EMBL" id="SNVJ01000007">
    <property type="protein sequence ID" value="MXP63752.1"/>
    <property type="molecule type" value="Genomic_DNA"/>
</dbReference>
<evidence type="ECO:0000256" key="11">
    <source>
        <dbReference type="ARBA" id="ARBA00023201"/>
    </source>
</evidence>
<feature type="domain" description="Cation/H+ exchanger transmembrane" evidence="13">
    <location>
        <begin position="12"/>
        <end position="410"/>
    </location>
</feature>
<dbReference type="InterPro" id="IPR006153">
    <property type="entry name" value="Cation/H_exchanger_TM"/>
</dbReference>
<evidence type="ECO:0000256" key="10">
    <source>
        <dbReference type="ARBA" id="ARBA00023136"/>
    </source>
</evidence>
<keyword evidence="8" id="KW-0915">Sodium</keyword>
<gene>
    <name evidence="14" type="ORF">E0493_10370</name>
</gene>
<protein>
    <submittedName>
        <fullName evidence="14">Sodium:proton antiporter</fullName>
    </submittedName>
</protein>
<feature type="transmembrane region" description="Helical" evidence="12">
    <location>
        <begin position="129"/>
        <end position="152"/>
    </location>
</feature>
<keyword evidence="15" id="KW-1185">Reference proteome</keyword>
<dbReference type="GO" id="GO:0051453">
    <property type="term" value="P:regulation of intracellular pH"/>
    <property type="evidence" value="ECO:0007669"/>
    <property type="project" value="TreeGrafter"/>
</dbReference>
<name>A0A845BER2_9PROT</name>
<keyword evidence="9" id="KW-0406">Ion transport</keyword>
<dbReference type="InterPro" id="IPR018422">
    <property type="entry name" value="Cation/H_exchanger_CPA1"/>
</dbReference>
<evidence type="ECO:0000256" key="4">
    <source>
        <dbReference type="ARBA" id="ARBA00022449"/>
    </source>
</evidence>
<dbReference type="PANTHER" id="PTHR10110:SF195">
    <property type="entry name" value="NA(+)_H(+) ANTIPORTER NHAS2"/>
    <property type="match status" value="1"/>
</dbReference>
<dbReference type="GO" id="GO:0015385">
    <property type="term" value="F:sodium:proton antiporter activity"/>
    <property type="evidence" value="ECO:0007669"/>
    <property type="project" value="InterPro"/>
</dbReference>
<feature type="transmembrane region" description="Helical" evidence="12">
    <location>
        <begin position="6"/>
        <end position="24"/>
    </location>
</feature>
<comment type="caution">
    <text evidence="14">The sequence shown here is derived from an EMBL/GenBank/DDBJ whole genome shotgun (WGS) entry which is preliminary data.</text>
</comment>